<dbReference type="CDD" id="cd05016">
    <property type="entry name" value="SIS_PGI_2"/>
    <property type="match status" value="1"/>
</dbReference>
<feature type="active site" evidence="7">
    <location>
        <position position="511"/>
    </location>
</feature>
<dbReference type="GO" id="GO:0051156">
    <property type="term" value="P:glucose 6-phosphate metabolic process"/>
    <property type="evidence" value="ECO:0007669"/>
    <property type="project" value="TreeGrafter"/>
</dbReference>
<comment type="similarity">
    <text evidence="2 7 8">Belongs to the GPI family.</text>
</comment>
<evidence type="ECO:0000256" key="6">
    <source>
        <dbReference type="ARBA" id="ARBA00029321"/>
    </source>
</evidence>
<dbReference type="GO" id="GO:0006094">
    <property type="term" value="P:gluconeogenesis"/>
    <property type="evidence" value="ECO:0007669"/>
    <property type="project" value="UniProtKB-UniRule"/>
</dbReference>
<evidence type="ECO:0000256" key="1">
    <source>
        <dbReference type="ARBA" id="ARBA00004926"/>
    </source>
</evidence>
<gene>
    <name evidence="7" type="primary">pgi</name>
    <name evidence="9" type="ORF">DEH80_04240</name>
</gene>
<evidence type="ECO:0000256" key="3">
    <source>
        <dbReference type="ARBA" id="ARBA00022432"/>
    </source>
</evidence>
<dbReference type="UniPathway" id="UPA00138"/>
<feature type="active site" evidence="7">
    <location>
        <position position="383"/>
    </location>
</feature>
<evidence type="ECO:0000256" key="8">
    <source>
        <dbReference type="RuleBase" id="RU000612"/>
    </source>
</evidence>
<comment type="pathway">
    <text evidence="7">Carbohydrate biosynthesis; gluconeogenesis.</text>
</comment>
<dbReference type="PROSITE" id="PS00765">
    <property type="entry name" value="P_GLUCOSE_ISOMERASE_1"/>
    <property type="match status" value="1"/>
</dbReference>
<dbReference type="InterPro" id="IPR035482">
    <property type="entry name" value="SIS_PGI_2"/>
</dbReference>
<evidence type="ECO:0000256" key="2">
    <source>
        <dbReference type="ARBA" id="ARBA00006604"/>
    </source>
</evidence>
<dbReference type="HAMAP" id="MF_00473">
    <property type="entry name" value="G6P_isomerase"/>
    <property type="match status" value="1"/>
</dbReference>
<dbReference type="EMBL" id="QEQK01000003">
    <property type="protein sequence ID" value="PWN57143.1"/>
    <property type="molecule type" value="Genomic_DNA"/>
</dbReference>
<dbReference type="InterPro" id="IPR018189">
    <property type="entry name" value="Phosphoglucose_isomerase_CS"/>
</dbReference>
<keyword evidence="7" id="KW-0963">Cytoplasm</keyword>
<organism evidence="9 10">
    <name type="scientific">Abyssibacter profundi</name>
    <dbReference type="NCBI Taxonomy" id="2182787"/>
    <lineage>
        <taxon>Bacteria</taxon>
        <taxon>Pseudomonadati</taxon>
        <taxon>Pseudomonadota</taxon>
        <taxon>Gammaproteobacteria</taxon>
        <taxon>Chromatiales</taxon>
        <taxon>Oceanococcaceae</taxon>
        <taxon>Abyssibacter</taxon>
    </lineage>
</organism>
<dbReference type="AlphaFoldDB" id="A0A363UNX7"/>
<evidence type="ECO:0000313" key="10">
    <source>
        <dbReference type="Proteomes" id="UP000251800"/>
    </source>
</evidence>
<accession>A0A363UNX7</accession>
<sequence>MRPKGASAAAWSQLGAAVEALGQRRTPELFAAEPDRVERMSLEAAGLYLDFSKQRVDAAGLEALWSLAQSAQVTDHLRQQFAGDAVNFTEDRAALHMALRAPRNAHQPPGGPAIAEAVHEVLDRMEAFVHRVRSGAWTGATGEPITDVVNIGIGGSDLGPRMVCEALAEQVRGPRPHFVSNVDATELSRVLAGLRPASTLFVVTSKSFGTAETLANARSARAWLVDALGDAAVAKHFVAVSTAAERVSDFGIDVDNMFGFWSWVGGRYSLWSAVGLSIALSLGMDGFRALLAGAHAMDAHVRDAPPEGNAAVWMALIGIWNTNGLQLPSQVIVPYAQALARVPAYLQQLEMESNGKTVNSDGVAVQQQTVPALWGDVGTNGQHAFFQMLHQGPTALPVDFILPVSLDHGHPDQHRMLIANCLAQSEALMQGKSAGQVREELRSQGLSGQALEDAVPHRVFEGGRPSTTILMSCIDARSLGALLALYEHKVFVQSVVWGINAFDQWGVELGKQLASVIDDELRLAVPGEHDPSTAALLHRIVDGRTAEG</sequence>
<keyword evidence="5 7" id="KW-0413">Isomerase</keyword>
<dbReference type="OrthoDB" id="140919at2"/>
<comment type="pathway">
    <text evidence="1 7 8">Carbohydrate degradation; glycolysis; D-glyceraldehyde 3-phosphate and glycerone phosphate from D-glucose: step 2/4.</text>
</comment>
<dbReference type="InterPro" id="IPR046348">
    <property type="entry name" value="SIS_dom_sf"/>
</dbReference>
<dbReference type="UniPathway" id="UPA00109">
    <property type="reaction ID" value="UER00181"/>
</dbReference>
<dbReference type="RefSeq" id="WP_109719223.1">
    <property type="nucleotide sequence ID" value="NZ_QEQK01000003.1"/>
</dbReference>
<dbReference type="PANTHER" id="PTHR11469:SF1">
    <property type="entry name" value="GLUCOSE-6-PHOSPHATE ISOMERASE"/>
    <property type="match status" value="1"/>
</dbReference>
<keyword evidence="3 7" id="KW-0312">Gluconeogenesis</keyword>
<dbReference type="GO" id="GO:0097367">
    <property type="term" value="F:carbohydrate derivative binding"/>
    <property type="evidence" value="ECO:0007669"/>
    <property type="project" value="InterPro"/>
</dbReference>
<proteinExistence type="inferred from homology"/>
<reference evidence="9 10" key="1">
    <citation type="submission" date="2018-05" db="EMBL/GenBank/DDBJ databases">
        <title>Abyssibacter profundi OUC007T gen. nov., sp. nov, a marine bacterium isolated from seawater of the Mariana Trench.</title>
        <authorList>
            <person name="Zhou S."/>
        </authorList>
    </citation>
    <scope>NUCLEOTIDE SEQUENCE [LARGE SCALE GENOMIC DNA]</scope>
    <source>
        <strain evidence="9 10">OUC007</strain>
    </source>
</reference>
<dbReference type="SUPFAM" id="SSF53697">
    <property type="entry name" value="SIS domain"/>
    <property type="match status" value="1"/>
</dbReference>
<dbReference type="Gene3D" id="1.10.1390.10">
    <property type="match status" value="1"/>
</dbReference>
<comment type="catalytic activity">
    <reaction evidence="6 7 8">
        <text>alpha-D-glucose 6-phosphate = beta-D-fructose 6-phosphate</text>
        <dbReference type="Rhea" id="RHEA:11816"/>
        <dbReference type="ChEBI" id="CHEBI:57634"/>
        <dbReference type="ChEBI" id="CHEBI:58225"/>
        <dbReference type="EC" id="5.3.1.9"/>
    </reaction>
</comment>
<dbReference type="InterPro" id="IPR023096">
    <property type="entry name" value="G6P_Isomerase_C"/>
</dbReference>
<protein>
    <recommendedName>
        <fullName evidence="7">Glucose-6-phosphate isomerase</fullName>
        <shortName evidence="7">GPI</shortName>
        <ecNumber evidence="7">5.3.1.9</ecNumber>
    </recommendedName>
    <alternativeName>
        <fullName evidence="7">Phosphoglucose isomerase</fullName>
        <shortName evidence="7">PGI</shortName>
    </alternativeName>
    <alternativeName>
        <fullName evidence="7">Phosphohexose isomerase</fullName>
        <shortName evidence="7">PHI</shortName>
    </alternativeName>
</protein>
<dbReference type="PROSITE" id="PS00174">
    <property type="entry name" value="P_GLUCOSE_ISOMERASE_2"/>
    <property type="match status" value="1"/>
</dbReference>
<dbReference type="NCBIfam" id="NF001211">
    <property type="entry name" value="PRK00179.1"/>
    <property type="match status" value="1"/>
</dbReference>
<keyword evidence="4 7" id="KW-0324">Glycolysis</keyword>
<evidence type="ECO:0000313" key="9">
    <source>
        <dbReference type="EMBL" id="PWN57143.1"/>
    </source>
</evidence>
<dbReference type="EC" id="5.3.1.9" evidence="7"/>
<dbReference type="Gene3D" id="3.40.50.10490">
    <property type="entry name" value="Glucose-6-phosphate isomerase like protein, domain 1"/>
    <property type="match status" value="2"/>
</dbReference>
<evidence type="ECO:0000256" key="7">
    <source>
        <dbReference type="HAMAP-Rule" id="MF_00473"/>
    </source>
</evidence>
<comment type="function">
    <text evidence="7">Catalyzes the reversible isomerization of glucose-6-phosphate to fructose-6-phosphate.</text>
</comment>
<feature type="active site" description="Proton donor" evidence="7">
    <location>
        <position position="352"/>
    </location>
</feature>
<evidence type="ECO:0000256" key="5">
    <source>
        <dbReference type="ARBA" id="ARBA00023235"/>
    </source>
</evidence>
<evidence type="ECO:0000256" key="4">
    <source>
        <dbReference type="ARBA" id="ARBA00023152"/>
    </source>
</evidence>
<dbReference type="PROSITE" id="PS51463">
    <property type="entry name" value="P_GLUCOSE_ISOMERASE_3"/>
    <property type="match status" value="1"/>
</dbReference>
<dbReference type="GO" id="GO:0004347">
    <property type="term" value="F:glucose-6-phosphate isomerase activity"/>
    <property type="evidence" value="ECO:0007669"/>
    <property type="project" value="UniProtKB-UniRule"/>
</dbReference>
<dbReference type="PRINTS" id="PR00662">
    <property type="entry name" value="G6PISOMERASE"/>
</dbReference>
<dbReference type="GO" id="GO:0048029">
    <property type="term" value="F:monosaccharide binding"/>
    <property type="evidence" value="ECO:0007669"/>
    <property type="project" value="TreeGrafter"/>
</dbReference>
<dbReference type="Pfam" id="PF00342">
    <property type="entry name" value="PGI"/>
    <property type="match status" value="1"/>
</dbReference>
<dbReference type="CDD" id="cd05015">
    <property type="entry name" value="SIS_PGI_1"/>
    <property type="match status" value="1"/>
</dbReference>
<dbReference type="Proteomes" id="UP000251800">
    <property type="component" value="Unassembled WGS sequence"/>
</dbReference>
<dbReference type="PANTHER" id="PTHR11469">
    <property type="entry name" value="GLUCOSE-6-PHOSPHATE ISOMERASE"/>
    <property type="match status" value="1"/>
</dbReference>
<dbReference type="GO" id="GO:0006096">
    <property type="term" value="P:glycolytic process"/>
    <property type="evidence" value="ECO:0007669"/>
    <property type="project" value="UniProtKB-UniRule"/>
</dbReference>
<name>A0A363UNX7_9GAMM</name>
<comment type="caution">
    <text evidence="9">The sequence shown here is derived from an EMBL/GenBank/DDBJ whole genome shotgun (WGS) entry which is preliminary data.</text>
</comment>
<dbReference type="InterPro" id="IPR001672">
    <property type="entry name" value="G6P_Isomerase"/>
</dbReference>
<keyword evidence="10" id="KW-1185">Reference proteome</keyword>
<dbReference type="GO" id="GO:0005829">
    <property type="term" value="C:cytosol"/>
    <property type="evidence" value="ECO:0007669"/>
    <property type="project" value="TreeGrafter"/>
</dbReference>
<comment type="subcellular location">
    <subcellularLocation>
        <location evidence="7">Cytoplasm</location>
    </subcellularLocation>
</comment>
<dbReference type="InterPro" id="IPR035476">
    <property type="entry name" value="SIS_PGI_1"/>
</dbReference>